<dbReference type="SUPFAM" id="SSF47240">
    <property type="entry name" value="Ferritin-like"/>
    <property type="match status" value="1"/>
</dbReference>
<evidence type="ECO:0000313" key="8">
    <source>
        <dbReference type="Proteomes" id="UP000081671"/>
    </source>
</evidence>
<dbReference type="Pfam" id="PF00210">
    <property type="entry name" value="Ferritin"/>
    <property type="match status" value="1"/>
</dbReference>
<dbReference type="Proteomes" id="UP000081671">
    <property type="component" value="Unplaced"/>
</dbReference>
<keyword evidence="2 6" id="KW-0409">Iron storage</keyword>
<dbReference type="AlphaFoldDB" id="A0A1S3G040"/>
<evidence type="ECO:0000256" key="3">
    <source>
        <dbReference type="ARBA" id="ARBA00022723"/>
    </source>
</evidence>
<keyword evidence="3 5" id="KW-0479">Metal-binding</keyword>
<dbReference type="InterPro" id="IPR009040">
    <property type="entry name" value="Ferritin-like_diiron"/>
</dbReference>
<comment type="similarity">
    <text evidence="1 6">Belongs to the ferritin family.</text>
</comment>
<comment type="function">
    <text evidence="6">Stores iron in a soluble, non-toxic, readily available form. Important for iron homeostasis. Iron is taken up in the ferrous form and deposited as ferric hydroxides after oxidation.</text>
</comment>
<proteinExistence type="inferred from homology"/>
<dbReference type="PROSITE" id="PS50905">
    <property type="entry name" value="FERRITIN_LIKE"/>
    <property type="match status" value="1"/>
</dbReference>
<dbReference type="InParanoid" id="A0A1S3G040"/>
<accession>A0A1S3G040</accession>
<dbReference type="InterPro" id="IPR001519">
    <property type="entry name" value="Ferritin"/>
</dbReference>
<evidence type="ECO:0000256" key="1">
    <source>
        <dbReference type="ARBA" id="ARBA00007513"/>
    </source>
</evidence>
<sequence>MATTTPMFHRYHPDCQTGVNNQIQLQIYASYIYLSMAFYCGRADVALQHFTSFFLSRSNEWKMSAEMLLQMQNDHGSRITLRDITKPDQDDWQGAFQTLEYAFHLEVIITESLLDLYELAINKGELQLAHFLKDHFLSQQLETLFKLHHFLTNMRDIWSIEDTLTEYLFDKYTRHNRL</sequence>
<dbReference type="GO" id="GO:0008198">
    <property type="term" value="F:ferrous iron binding"/>
    <property type="evidence" value="ECO:0007669"/>
    <property type="project" value="TreeGrafter"/>
</dbReference>
<dbReference type="KEGG" id="dord:105993440"/>
<keyword evidence="4 5" id="KW-0408">Iron</keyword>
<dbReference type="Gene3D" id="1.20.1260.10">
    <property type="match status" value="1"/>
</dbReference>
<dbReference type="FunFam" id="1.20.1260.10:FF:000002">
    <property type="entry name" value="Ferritin, mitochondrial"/>
    <property type="match status" value="1"/>
</dbReference>
<evidence type="ECO:0000256" key="5">
    <source>
        <dbReference type="PIRSR" id="PIRSR601519-1"/>
    </source>
</evidence>
<dbReference type="InterPro" id="IPR009078">
    <property type="entry name" value="Ferritin-like_SF"/>
</dbReference>
<reference evidence="9" key="1">
    <citation type="submission" date="2025-08" db="UniProtKB">
        <authorList>
            <consortium name="RefSeq"/>
        </authorList>
    </citation>
    <scope>IDENTIFICATION</scope>
    <source>
        <tissue evidence="9">Kidney</tissue>
    </source>
</reference>
<dbReference type="GO" id="GO:0006879">
    <property type="term" value="P:intracellular iron ion homeostasis"/>
    <property type="evidence" value="ECO:0007669"/>
    <property type="project" value="UniProtKB-KW"/>
</dbReference>
<dbReference type="OrthoDB" id="186462at2759"/>
<keyword evidence="8" id="KW-1185">Reference proteome</keyword>
<dbReference type="PANTHER" id="PTHR11431:SF97">
    <property type="entry name" value="FERRITIN HEAVY POLYPEPTIDE-LIKE 17-RELATED"/>
    <property type="match status" value="1"/>
</dbReference>
<dbReference type="GO" id="GO:0008199">
    <property type="term" value="F:ferric iron binding"/>
    <property type="evidence" value="ECO:0007669"/>
    <property type="project" value="InterPro"/>
</dbReference>
<dbReference type="CDD" id="cd01056">
    <property type="entry name" value="Euk_Ferritin"/>
    <property type="match status" value="1"/>
</dbReference>
<dbReference type="InterPro" id="IPR012347">
    <property type="entry name" value="Ferritin-like"/>
</dbReference>
<evidence type="ECO:0000256" key="4">
    <source>
        <dbReference type="ARBA" id="ARBA00023004"/>
    </source>
</evidence>
<evidence type="ECO:0000256" key="2">
    <source>
        <dbReference type="ARBA" id="ARBA00022434"/>
    </source>
</evidence>
<dbReference type="GeneID" id="105993440"/>
<evidence type="ECO:0000313" key="9">
    <source>
        <dbReference type="RefSeq" id="XP_012882166.1"/>
    </source>
</evidence>
<dbReference type="GO" id="GO:0005737">
    <property type="term" value="C:cytoplasm"/>
    <property type="evidence" value="ECO:0007669"/>
    <property type="project" value="TreeGrafter"/>
</dbReference>
<dbReference type="RefSeq" id="XP_012882166.1">
    <property type="nucleotide sequence ID" value="XM_013026712.1"/>
</dbReference>
<evidence type="ECO:0000256" key="6">
    <source>
        <dbReference type="RuleBase" id="RU361145"/>
    </source>
</evidence>
<dbReference type="CTD" id="53940"/>
<protein>
    <recommendedName>
        <fullName evidence="6">Ferritin</fullName>
    </recommendedName>
</protein>
<dbReference type="InterPro" id="IPR008331">
    <property type="entry name" value="Ferritin_DPS_dom"/>
</dbReference>
<organism evidence="8 9">
    <name type="scientific">Dipodomys ordii</name>
    <name type="common">Ord's kangaroo rat</name>
    <dbReference type="NCBI Taxonomy" id="10020"/>
    <lineage>
        <taxon>Eukaryota</taxon>
        <taxon>Metazoa</taxon>
        <taxon>Chordata</taxon>
        <taxon>Craniata</taxon>
        <taxon>Vertebrata</taxon>
        <taxon>Euteleostomi</taxon>
        <taxon>Mammalia</taxon>
        <taxon>Eutheria</taxon>
        <taxon>Euarchontoglires</taxon>
        <taxon>Glires</taxon>
        <taxon>Rodentia</taxon>
        <taxon>Castorimorpha</taxon>
        <taxon>Heteromyidae</taxon>
        <taxon>Dipodomyinae</taxon>
        <taxon>Dipodomys</taxon>
    </lineage>
</organism>
<dbReference type="GO" id="GO:0006826">
    <property type="term" value="P:iron ion transport"/>
    <property type="evidence" value="ECO:0007669"/>
    <property type="project" value="InterPro"/>
</dbReference>
<feature type="binding site" evidence="5">
    <location>
        <position position="106"/>
    </location>
    <ligand>
        <name>Fe cation</name>
        <dbReference type="ChEBI" id="CHEBI:24875"/>
        <label>1</label>
    </ligand>
</feature>
<feature type="domain" description="Ferritin-like diiron" evidence="7">
    <location>
        <begin position="9"/>
        <end position="158"/>
    </location>
</feature>
<evidence type="ECO:0000259" key="7">
    <source>
        <dbReference type="PROSITE" id="PS50905"/>
    </source>
</evidence>
<feature type="binding site" evidence="5">
    <location>
        <position position="140"/>
    </location>
    <ligand>
        <name>Fe cation</name>
        <dbReference type="ChEBI" id="CHEBI:24875"/>
        <label>1</label>
    </ligand>
</feature>
<name>A0A1S3G040_DIPOR</name>
<gene>
    <name evidence="9" type="primary">Fthl17</name>
</gene>
<dbReference type="PANTHER" id="PTHR11431">
    <property type="entry name" value="FERRITIN"/>
    <property type="match status" value="1"/>
</dbReference>